<protein>
    <submittedName>
        <fullName evidence="1">Uncharacterized protein</fullName>
    </submittedName>
</protein>
<dbReference type="AlphaFoldDB" id="A0A4C1U2B2"/>
<evidence type="ECO:0000313" key="2">
    <source>
        <dbReference type="Proteomes" id="UP000299102"/>
    </source>
</evidence>
<organism evidence="1 2">
    <name type="scientific">Eumeta variegata</name>
    <name type="common">Bagworm moth</name>
    <name type="synonym">Eumeta japonica</name>
    <dbReference type="NCBI Taxonomy" id="151549"/>
    <lineage>
        <taxon>Eukaryota</taxon>
        <taxon>Metazoa</taxon>
        <taxon>Ecdysozoa</taxon>
        <taxon>Arthropoda</taxon>
        <taxon>Hexapoda</taxon>
        <taxon>Insecta</taxon>
        <taxon>Pterygota</taxon>
        <taxon>Neoptera</taxon>
        <taxon>Endopterygota</taxon>
        <taxon>Lepidoptera</taxon>
        <taxon>Glossata</taxon>
        <taxon>Ditrysia</taxon>
        <taxon>Tineoidea</taxon>
        <taxon>Psychidae</taxon>
        <taxon>Oiketicinae</taxon>
        <taxon>Eumeta</taxon>
    </lineage>
</organism>
<gene>
    <name evidence="1" type="ORF">EVAR_78872_1</name>
</gene>
<evidence type="ECO:0000313" key="1">
    <source>
        <dbReference type="EMBL" id="GBP20495.1"/>
    </source>
</evidence>
<accession>A0A4C1U2B2</accession>
<proteinExistence type="predicted"/>
<sequence length="155" mass="17167">MRQFDESVKKIAVFQVGANKTCDATELNLKQNEVFRVLIYSNSKDMFSASLKYIHNPFPLYLPHSPTTTPFVPPARSSPFVTCPVPVRDADRVLVTPLELRFSMTGGDGLLCVSESFGCSLPFRPSTPLPSERSPSIRYPIPTQEAGNGLVYRLG</sequence>
<comment type="caution">
    <text evidence="1">The sequence shown here is derived from an EMBL/GenBank/DDBJ whole genome shotgun (WGS) entry which is preliminary data.</text>
</comment>
<dbReference type="Proteomes" id="UP000299102">
    <property type="component" value="Unassembled WGS sequence"/>
</dbReference>
<reference evidence="1 2" key="1">
    <citation type="journal article" date="2019" name="Commun. Biol.">
        <title>The bagworm genome reveals a unique fibroin gene that provides high tensile strength.</title>
        <authorList>
            <person name="Kono N."/>
            <person name="Nakamura H."/>
            <person name="Ohtoshi R."/>
            <person name="Tomita M."/>
            <person name="Numata K."/>
            <person name="Arakawa K."/>
        </authorList>
    </citation>
    <scope>NUCLEOTIDE SEQUENCE [LARGE SCALE GENOMIC DNA]</scope>
</reference>
<name>A0A4C1U2B2_EUMVA</name>
<dbReference type="EMBL" id="BGZK01000119">
    <property type="protein sequence ID" value="GBP20495.1"/>
    <property type="molecule type" value="Genomic_DNA"/>
</dbReference>
<keyword evidence="2" id="KW-1185">Reference proteome</keyword>